<protein>
    <submittedName>
        <fullName evidence="1">Uncharacterized protein</fullName>
    </submittedName>
</protein>
<accession>A0ABT9QQU7</accession>
<dbReference type="Proteomes" id="UP001225356">
    <property type="component" value="Unassembled WGS sequence"/>
</dbReference>
<comment type="caution">
    <text evidence="1">The sequence shown here is derived from an EMBL/GenBank/DDBJ whole genome shotgun (WGS) entry which is preliminary data.</text>
</comment>
<sequence length="48" mass="5062">MDPEGIAACVAMLEGQDTVRLRGIHAHLASDLDAARLLVLAEAVLTYA</sequence>
<evidence type="ECO:0000313" key="1">
    <source>
        <dbReference type="EMBL" id="MDP9849132.1"/>
    </source>
</evidence>
<name>A0ABT9QQU7_9ACTN</name>
<keyword evidence="2" id="KW-1185">Reference proteome</keyword>
<organism evidence="1 2">
    <name type="scientific">Streptosporangium lutulentum</name>
    <dbReference type="NCBI Taxonomy" id="1461250"/>
    <lineage>
        <taxon>Bacteria</taxon>
        <taxon>Bacillati</taxon>
        <taxon>Actinomycetota</taxon>
        <taxon>Actinomycetes</taxon>
        <taxon>Streptosporangiales</taxon>
        <taxon>Streptosporangiaceae</taxon>
        <taxon>Streptosporangium</taxon>
    </lineage>
</organism>
<evidence type="ECO:0000313" key="2">
    <source>
        <dbReference type="Proteomes" id="UP001225356"/>
    </source>
</evidence>
<dbReference type="RefSeq" id="WP_307566818.1">
    <property type="nucleotide sequence ID" value="NZ_JAUSQU010000001.1"/>
</dbReference>
<gene>
    <name evidence="1" type="ORF">J2853_008343</name>
</gene>
<proteinExistence type="predicted"/>
<dbReference type="EMBL" id="JAUSQU010000001">
    <property type="protein sequence ID" value="MDP9849132.1"/>
    <property type="molecule type" value="Genomic_DNA"/>
</dbReference>
<reference evidence="1 2" key="1">
    <citation type="submission" date="2023-07" db="EMBL/GenBank/DDBJ databases">
        <title>Sequencing the genomes of 1000 actinobacteria strains.</title>
        <authorList>
            <person name="Klenk H.-P."/>
        </authorList>
    </citation>
    <scope>NUCLEOTIDE SEQUENCE [LARGE SCALE GENOMIC DNA]</scope>
    <source>
        <strain evidence="1 2">DSM 46740</strain>
    </source>
</reference>